<protein>
    <submittedName>
        <fullName evidence="1">Uncharacterized protein</fullName>
    </submittedName>
</protein>
<comment type="caution">
    <text evidence="1">The sequence shown here is derived from an EMBL/GenBank/DDBJ whole genome shotgun (WGS) entry which is preliminary data.</text>
</comment>
<accession>A0A2N6L4A3</accession>
<name>A0A2N6L4A3_9CYAN</name>
<sequence length="98" mass="10516">EENSGPHPPKGGGSAVDGFPGIKHLALGIRGCFCEVFKHNLVSEYSESDTTGLSSDSNSATPKITWNVHQLTQAEFALKPQAVKVQAIVPKLQHLYDS</sequence>
<dbReference type="Proteomes" id="UP000235081">
    <property type="component" value="Unassembled WGS sequence"/>
</dbReference>
<reference evidence="1 2" key="1">
    <citation type="submission" date="2017-07" db="EMBL/GenBank/DDBJ databases">
        <title>Genomes of Fischerella (Mastigocladus) sp. strains.</title>
        <authorList>
            <person name="Miller S.R."/>
        </authorList>
    </citation>
    <scope>NUCLEOTIDE SEQUENCE [LARGE SCALE GENOMIC DNA]</scope>
    <source>
        <strain evidence="1 2">CCMEE 5318</strain>
    </source>
</reference>
<evidence type="ECO:0000313" key="2">
    <source>
        <dbReference type="Proteomes" id="UP000235081"/>
    </source>
</evidence>
<organism evidence="1 2">
    <name type="scientific">Fischerella thermalis CCMEE 5318</name>
    <dbReference type="NCBI Taxonomy" id="2019666"/>
    <lineage>
        <taxon>Bacteria</taxon>
        <taxon>Bacillati</taxon>
        <taxon>Cyanobacteriota</taxon>
        <taxon>Cyanophyceae</taxon>
        <taxon>Nostocales</taxon>
        <taxon>Hapalosiphonaceae</taxon>
        <taxon>Fischerella</taxon>
    </lineage>
</organism>
<evidence type="ECO:0000313" key="1">
    <source>
        <dbReference type="EMBL" id="PMB15532.1"/>
    </source>
</evidence>
<proteinExistence type="predicted"/>
<dbReference type="EMBL" id="NMQE01000936">
    <property type="protein sequence ID" value="PMB15532.1"/>
    <property type="molecule type" value="Genomic_DNA"/>
</dbReference>
<feature type="non-terminal residue" evidence="1">
    <location>
        <position position="1"/>
    </location>
</feature>
<gene>
    <name evidence="1" type="ORF">CEN46_25760</name>
</gene>
<dbReference type="AlphaFoldDB" id="A0A2N6L4A3"/>